<reference evidence="4" key="1">
    <citation type="journal article" date="2019" name="Int. J. Syst. Evol. Microbiol.">
        <title>The Global Catalogue of Microorganisms (GCM) 10K type strain sequencing project: providing services to taxonomists for standard genome sequencing and annotation.</title>
        <authorList>
            <consortium name="The Broad Institute Genomics Platform"/>
            <consortium name="The Broad Institute Genome Sequencing Center for Infectious Disease"/>
            <person name="Wu L."/>
            <person name="Ma J."/>
        </authorList>
    </citation>
    <scope>NUCLEOTIDE SEQUENCE [LARGE SCALE GENOMIC DNA]</scope>
    <source>
        <strain evidence="4">JCM 18304</strain>
    </source>
</reference>
<protein>
    <submittedName>
        <fullName evidence="3">SAM-dependent methyltransferase</fullName>
    </submittedName>
</protein>
<evidence type="ECO:0000256" key="1">
    <source>
        <dbReference type="ARBA" id="ARBA00022603"/>
    </source>
</evidence>
<dbReference type="PANTHER" id="PTHR12049">
    <property type="entry name" value="PROTEIN ARGININE METHYLTRANSFERASE NDUFAF7, MITOCHONDRIAL"/>
    <property type="match status" value="1"/>
</dbReference>
<organism evidence="3 4">
    <name type="scientific">Rugosimonospora acidiphila</name>
    <dbReference type="NCBI Taxonomy" id="556531"/>
    <lineage>
        <taxon>Bacteria</taxon>
        <taxon>Bacillati</taxon>
        <taxon>Actinomycetota</taxon>
        <taxon>Actinomycetes</taxon>
        <taxon>Micromonosporales</taxon>
        <taxon>Micromonosporaceae</taxon>
        <taxon>Rugosimonospora</taxon>
    </lineage>
</organism>
<dbReference type="Gene3D" id="3.40.50.12710">
    <property type="match status" value="1"/>
</dbReference>
<evidence type="ECO:0000313" key="3">
    <source>
        <dbReference type="EMBL" id="GAA5196931.1"/>
    </source>
</evidence>
<dbReference type="InterPro" id="IPR029063">
    <property type="entry name" value="SAM-dependent_MTases_sf"/>
</dbReference>
<gene>
    <name evidence="3" type="ORF">GCM10023322_66980</name>
</gene>
<dbReference type="InterPro" id="IPR003788">
    <property type="entry name" value="NDUFAF7"/>
</dbReference>
<comment type="caution">
    <text evidence="3">The sequence shown here is derived from an EMBL/GenBank/DDBJ whole genome shotgun (WGS) entry which is preliminary data.</text>
</comment>
<dbReference type="Proteomes" id="UP001501570">
    <property type="component" value="Unassembled WGS sequence"/>
</dbReference>
<evidence type="ECO:0000313" key="4">
    <source>
        <dbReference type="Proteomes" id="UP001501570"/>
    </source>
</evidence>
<dbReference type="Pfam" id="PF02636">
    <property type="entry name" value="Methyltransf_28"/>
    <property type="match status" value="1"/>
</dbReference>
<dbReference type="SUPFAM" id="SSF53335">
    <property type="entry name" value="S-adenosyl-L-methionine-dependent methyltransferases"/>
    <property type="match status" value="1"/>
</dbReference>
<dbReference type="PANTHER" id="PTHR12049:SF7">
    <property type="entry name" value="PROTEIN ARGININE METHYLTRANSFERASE NDUFAF7, MITOCHONDRIAL"/>
    <property type="match status" value="1"/>
</dbReference>
<proteinExistence type="predicted"/>
<sequence>MRWRQAIQEALYGPDGFFVSGDRPADHFRTSVHASPLFAGALARLLVGLDEALGGPPTLDVVDVGAGRGELLLALADAVPGPLLRRLRPTAVELAPRPPYLPPAVHWSHSLPASVTGLLIATEWLDNVPVDLAGRDTTGPARYVHVDDSLGEPVSDVDAAWLDRWWPLASGHRAEIGVPREEAWRSAVSTVRGGYALAVDYGHLAGARPALGTLTGFRAGRQVPPVPDGSTDLTAHVAFDALADAVSHGVAPETVLVTQREALRGLGVSGARPPLSLASTDPTGYVRGLARAGQAAELTDPAGLGSHFWLLSAVGVPVPFQP</sequence>
<dbReference type="GO" id="GO:0032259">
    <property type="term" value="P:methylation"/>
    <property type="evidence" value="ECO:0007669"/>
    <property type="project" value="UniProtKB-KW"/>
</dbReference>
<keyword evidence="1 3" id="KW-0489">Methyltransferase</keyword>
<name>A0ABP9SL26_9ACTN</name>
<dbReference type="EMBL" id="BAABJQ010000028">
    <property type="protein sequence ID" value="GAA5196931.1"/>
    <property type="molecule type" value="Genomic_DNA"/>
</dbReference>
<accession>A0ABP9SL26</accession>
<dbReference type="InterPro" id="IPR038375">
    <property type="entry name" value="NDUFAF7_sf"/>
</dbReference>
<dbReference type="GO" id="GO:0008168">
    <property type="term" value="F:methyltransferase activity"/>
    <property type="evidence" value="ECO:0007669"/>
    <property type="project" value="UniProtKB-KW"/>
</dbReference>
<evidence type="ECO:0000256" key="2">
    <source>
        <dbReference type="ARBA" id="ARBA00022679"/>
    </source>
</evidence>
<keyword evidence="4" id="KW-1185">Reference proteome</keyword>
<dbReference type="RefSeq" id="WP_345636473.1">
    <property type="nucleotide sequence ID" value="NZ_BAABJQ010000028.1"/>
</dbReference>
<keyword evidence="2" id="KW-0808">Transferase</keyword>